<comment type="similarity">
    <text evidence="2 6">Belongs to the bacterial solute-binding protein 3 family.</text>
</comment>
<dbReference type="SMART" id="SM00062">
    <property type="entry name" value="PBPb"/>
    <property type="match status" value="1"/>
</dbReference>
<organism evidence="10">
    <name type="scientific">Klebsiella pneumoniae</name>
    <dbReference type="NCBI Taxonomy" id="573"/>
    <lineage>
        <taxon>Bacteria</taxon>
        <taxon>Pseudomonadati</taxon>
        <taxon>Pseudomonadota</taxon>
        <taxon>Gammaproteobacteria</taxon>
        <taxon>Enterobacterales</taxon>
        <taxon>Enterobacteriaceae</taxon>
        <taxon>Klebsiella/Raoultella group</taxon>
        <taxon>Klebsiella</taxon>
        <taxon>Klebsiella pneumoniae complex</taxon>
    </lineage>
</organism>
<geneLocation type="plasmid" evidence="10">
    <name>INF167_p0001</name>
</geneLocation>
<dbReference type="InterPro" id="IPR001320">
    <property type="entry name" value="Iontro_rcpt_C"/>
</dbReference>
<accession>A0A2L1KSU4</accession>
<dbReference type="RefSeq" id="WP_064081478.1">
    <property type="nucleotide sequence ID" value="NZ_CABEHG010000051.1"/>
</dbReference>
<feature type="chain" id="PRO_5014733608" evidence="7">
    <location>
        <begin position="25"/>
        <end position="257"/>
    </location>
</feature>
<comment type="subcellular location">
    <subcellularLocation>
        <location evidence="1">Periplasm</location>
    </subcellularLocation>
</comment>
<dbReference type="GO" id="GO:0016020">
    <property type="term" value="C:membrane"/>
    <property type="evidence" value="ECO:0007669"/>
    <property type="project" value="InterPro"/>
</dbReference>
<sequence>MSVIKVVLAGIMLVAGLSSQAVMAKEWKEIRIATEGTYKPFSYIANGKLTGFDVDIANALCEKMKAKCNIVSQEWDGMIPGLMSGKYDAIVASMSITPERQKKIDFTDKYYATPARFIATKDSDIQETTPASLKGVTVGVQGSTSQATYLEDNFKDTDVKMYKTVDDANMDLANGRIDLVFSDAAILSDWMKSPEGACCKFVGGDVRDEKYFGVGKGVGVRKSDADLRDQFNTAIKAIIADGTFDRINKKYFDFSIK</sequence>
<feature type="signal peptide" evidence="7">
    <location>
        <begin position="1"/>
        <end position="24"/>
    </location>
</feature>
<dbReference type="SUPFAM" id="SSF53850">
    <property type="entry name" value="Periplasmic binding protein-like II"/>
    <property type="match status" value="1"/>
</dbReference>
<keyword evidence="3" id="KW-0813">Transport</keyword>
<feature type="domain" description="Solute-binding protein family 3/N-terminal" evidence="8">
    <location>
        <begin position="29"/>
        <end position="255"/>
    </location>
</feature>
<feature type="domain" description="Ionotropic glutamate receptor C-terminal" evidence="9">
    <location>
        <begin position="29"/>
        <end position="254"/>
    </location>
</feature>
<evidence type="ECO:0000256" key="5">
    <source>
        <dbReference type="ARBA" id="ARBA00022764"/>
    </source>
</evidence>
<keyword evidence="10" id="KW-0614">Plasmid</keyword>
<dbReference type="Gene3D" id="3.40.190.10">
    <property type="entry name" value="Periplasmic binding protein-like II"/>
    <property type="match status" value="2"/>
</dbReference>
<reference evidence="10" key="1">
    <citation type="submission" date="2016-12" db="EMBL/GenBank/DDBJ databases">
        <title>Frequent emergence of pathogenic lineages of Klebsiella pneumoniae via mobilisation of yersiniabactin and colibactin.</title>
        <authorList>
            <person name="Lam M.M.C."/>
            <person name="Wick R.R."/>
            <person name="Wyres K.L."/>
            <person name="Gorrie C."/>
            <person name="Judd L."/>
            <person name="Jenney A."/>
            <person name="Holt K.E."/>
        </authorList>
    </citation>
    <scope>NUCLEOTIDE SEQUENCE</scope>
    <source>
        <strain evidence="10">INF167</strain>
        <plasmid evidence="10">INF167_p0001</plasmid>
    </source>
</reference>
<evidence type="ECO:0000256" key="7">
    <source>
        <dbReference type="SAM" id="SignalP"/>
    </source>
</evidence>
<evidence type="ECO:0000256" key="6">
    <source>
        <dbReference type="RuleBase" id="RU003744"/>
    </source>
</evidence>
<dbReference type="NCBIfam" id="TIGR01096">
    <property type="entry name" value="3A0103s03R"/>
    <property type="match status" value="1"/>
</dbReference>
<dbReference type="PANTHER" id="PTHR35936:SF17">
    <property type="entry name" value="ARGININE-BINDING EXTRACELLULAR PROTEIN ARTP"/>
    <property type="match status" value="1"/>
</dbReference>
<dbReference type="InterPro" id="IPR005768">
    <property type="entry name" value="Lys_Arg_Orn-bd"/>
</dbReference>
<dbReference type="Pfam" id="PF00497">
    <property type="entry name" value="SBP_bac_3"/>
    <property type="match status" value="1"/>
</dbReference>
<dbReference type="EMBL" id="KY454639">
    <property type="protein sequence ID" value="AVE25578.1"/>
    <property type="molecule type" value="Genomic_DNA"/>
</dbReference>
<evidence type="ECO:0000259" key="8">
    <source>
        <dbReference type="SMART" id="SM00062"/>
    </source>
</evidence>
<evidence type="ECO:0000256" key="4">
    <source>
        <dbReference type="ARBA" id="ARBA00022729"/>
    </source>
</evidence>
<dbReference type="SMART" id="SM00079">
    <property type="entry name" value="PBPe"/>
    <property type="match status" value="1"/>
</dbReference>
<evidence type="ECO:0000256" key="1">
    <source>
        <dbReference type="ARBA" id="ARBA00004418"/>
    </source>
</evidence>
<proteinExistence type="inferred from homology"/>
<evidence type="ECO:0000313" key="10">
    <source>
        <dbReference type="EMBL" id="AVE25578.1"/>
    </source>
</evidence>
<gene>
    <name evidence="10" type="ORF">INF167p1_00004</name>
</gene>
<dbReference type="PANTHER" id="PTHR35936">
    <property type="entry name" value="MEMBRANE-BOUND LYTIC MUREIN TRANSGLYCOSYLASE F"/>
    <property type="match status" value="1"/>
</dbReference>
<dbReference type="InterPro" id="IPR001638">
    <property type="entry name" value="Solute-binding_3/MltF_N"/>
</dbReference>
<evidence type="ECO:0000256" key="2">
    <source>
        <dbReference type="ARBA" id="ARBA00010333"/>
    </source>
</evidence>
<name>A0A2L1KSU4_KLEPN</name>
<evidence type="ECO:0000259" key="9">
    <source>
        <dbReference type="SMART" id="SM00079"/>
    </source>
</evidence>
<keyword evidence="5" id="KW-0574">Periplasm</keyword>
<dbReference type="GO" id="GO:0030288">
    <property type="term" value="C:outer membrane-bounded periplasmic space"/>
    <property type="evidence" value="ECO:0007669"/>
    <property type="project" value="InterPro"/>
</dbReference>
<dbReference type="InterPro" id="IPR018313">
    <property type="entry name" value="SBP_3_CS"/>
</dbReference>
<keyword evidence="4 7" id="KW-0732">Signal</keyword>
<protein>
    <submittedName>
        <fullName evidence="10">Amino acid ABC transporter</fullName>
    </submittedName>
</protein>
<dbReference type="AlphaFoldDB" id="A0A2L1KSU4"/>
<dbReference type="PROSITE" id="PS01039">
    <property type="entry name" value="SBP_BACTERIAL_3"/>
    <property type="match status" value="1"/>
</dbReference>
<evidence type="ECO:0000256" key="3">
    <source>
        <dbReference type="ARBA" id="ARBA00022448"/>
    </source>
</evidence>
<dbReference type="GO" id="GO:0015276">
    <property type="term" value="F:ligand-gated monoatomic ion channel activity"/>
    <property type="evidence" value="ECO:0007669"/>
    <property type="project" value="InterPro"/>
</dbReference>